<organism evidence="1 2">
    <name type="scientific">Auriscalpium vulgare</name>
    <dbReference type="NCBI Taxonomy" id="40419"/>
    <lineage>
        <taxon>Eukaryota</taxon>
        <taxon>Fungi</taxon>
        <taxon>Dikarya</taxon>
        <taxon>Basidiomycota</taxon>
        <taxon>Agaricomycotina</taxon>
        <taxon>Agaricomycetes</taxon>
        <taxon>Russulales</taxon>
        <taxon>Auriscalpiaceae</taxon>
        <taxon>Auriscalpium</taxon>
    </lineage>
</organism>
<reference evidence="1" key="2">
    <citation type="journal article" date="2022" name="New Phytol.">
        <title>Evolutionary transition to the ectomycorrhizal habit in the genomes of a hyperdiverse lineage of mushroom-forming fungi.</title>
        <authorList>
            <person name="Looney B."/>
            <person name="Miyauchi S."/>
            <person name="Morin E."/>
            <person name="Drula E."/>
            <person name="Courty P.E."/>
            <person name="Kohler A."/>
            <person name="Kuo A."/>
            <person name="LaButti K."/>
            <person name="Pangilinan J."/>
            <person name="Lipzen A."/>
            <person name="Riley R."/>
            <person name="Andreopoulos W."/>
            <person name="He G."/>
            <person name="Johnson J."/>
            <person name="Nolan M."/>
            <person name="Tritt A."/>
            <person name="Barry K.W."/>
            <person name="Grigoriev I.V."/>
            <person name="Nagy L.G."/>
            <person name="Hibbett D."/>
            <person name="Henrissat B."/>
            <person name="Matheny P.B."/>
            <person name="Labbe J."/>
            <person name="Martin F.M."/>
        </authorList>
    </citation>
    <scope>NUCLEOTIDE SEQUENCE</scope>
    <source>
        <strain evidence="1">FP105234-sp</strain>
    </source>
</reference>
<gene>
    <name evidence="1" type="ORF">FA95DRAFT_1529824</name>
</gene>
<evidence type="ECO:0000313" key="1">
    <source>
        <dbReference type="EMBL" id="KAI0053990.1"/>
    </source>
</evidence>
<sequence>MSSQRVLVTYSAPPAFLSSDQWKQIHDALQSQFPLRDIHWKPVSHSSIRTIQELKVNLAALDSVRDEHTSQIPSTLLDRPLLNIYLTTCEDTEAYRTVAKKQIKEWHSVVSQRKNQEWIIVHVVRSDARNSAAGIFKVKASVLDKVRADFNVEKRDRCVQLAWPMGQNNPAAWAELITRIKDGLQSAFDLSISQREEEVKRSESQRLMPGWNFCTFFILKVRGRESLATSFEGMNLIEDALRQYDELEASFTHVLGEKNLSWFGALIVPSPKDDSLPLLSTTKKPYREFILANTVSVFDLRIYMLARQCILLNKLGKLASVCKKTSAFLASFGRKLREVEIILPRHFIEAWTYSSALSAIEQTETWARETSPEGPSSSTYHASRAELLELARSQLDILGIQVDHLPNRPPFNLALSASPPPESEKRSSSQNISHLELLACLQNKTAFYDLYISLTNRAIEGYAKSGRRKFALKLHGSLAALDVHRDRLPAALQTFSSLPAHYAPHKWTSLESYMLSQAIDIYSLSGTAQDQQWINIVLSFLRSYVEDLGRELLMQEDDKAAYLSKLIASLKDVVDNLETVLTFSEHPAITFRISNTTARLSENEDGNYIEVTVRNRLPCTIPLDDILITLSGRDSERLVFRTSVAGLPTGTTSFTVFCPTSSWGTYVHESSEARVSKLHLQWNHRQVAGSSKSSKIKTRTATVVRLLRDVRALDVRLRRPRSIELGPSPRLLMTVNAGRNHAKKVVVNLTPPSGVTFRFSKAKLENDDSSVAFEPSEDNVTLLDLPPDTTISVLVPHTDASAFHIMQVDVDVVYTTVKDDEVERTLSLSGRLPTALPVAVNVQDFFRGSRLFSKFTISTTSYQHVRVSSARLKVIDGGKPLRISGADPSRHQIMTITPARPVDFLFQLDSENGGVPDPLLLSIRYRMLRDEVEALIEQCVNSALVEFPEQDASRSRLVARTIQALEGDATWVQLYGVTGELKVPPVEEPGDFGRVVSRVIEILGEKRSPDDRDSSWHEIRIPVDIPLMNILAAACLRILSSPFSTSSQPVNDLTPLYAGQPISALLSIRTSFHWGVRDSSRKSYRMRFDIEEMVRDWLVSGRKRGDFEATDGGIYTVPVTLIALHHGELSLPKVAVTPLPLAGEMTMGSLSLPNTETYQVHGAEKVLVLPRGGRTTFVVGMGEGIQ</sequence>
<name>A0ACB8SC24_9AGAM</name>
<proteinExistence type="predicted"/>
<accession>A0ACB8SC24</accession>
<evidence type="ECO:0000313" key="2">
    <source>
        <dbReference type="Proteomes" id="UP000814033"/>
    </source>
</evidence>
<protein>
    <submittedName>
        <fullName evidence="1">Uncharacterized protein</fullName>
    </submittedName>
</protein>
<dbReference type="Proteomes" id="UP000814033">
    <property type="component" value="Unassembled WGS sequence"/>
</dbReference>
<dbReference type="EMBL" id="MU275838">
    <property type="protein sequence ID" value="KAI0053990.1"/>
    <property type="molecule type" value="Genomic_DNA"/>
</dbReference>
<reference evidence="1" key="1">
    <citation type="submission" date="2021-02" db="EMBL/GenBank/DDBJ databases">
        <authorList>
            <consortium name="DOE Joint Genome Institute"/>
            <person name="Ahrendt S."/>
            <person name="Looney B.P."/>
            <person name="Miyauchi S."/>
            <person name="Morin E."/>
            <person name="Drula E."/>
            <person name="Courty P.E."/>
            <person name="Chicoki N."/>
            <person name="Fauchery L."/>
            <person name="Kohler A."/>
            <person name="Kuo A."/>
            <person name="Labutti K."/>
            <person name="Pangilinan J."/>
            <person name="Lipzen A."/>
            <person name="Riley R."/>
            <person name="Andreopoulos W."/>
            <person name="He G."/>
            <person name="Johnson J."/>
            <person name="Barry K.W."/>
            <person name="Grigoriev I.V."/>
            <person name="Nagy L."/>
            <person name="Hibbett D."/>
            <person name="Henrissat B."/>
            <person name="Matheny P.B."/>
            <person name="Labbe J."/>
            <person name="Martin F."/>
        </authorList>
    </citation>
    <scope>NUCLEOTIDE SEQUENCE</scope>
    <source>
        <strain evidence="1">FP105234-sp</strain>
    </source>
</reference>
<keyword evidence="2" id="KW-1185">Reference proteome</keyword>
<comment type="caution">
    <text evidence="1">The sequence shown here is derived from an EMBL/GenBank/DDBJ whole genome shotgun (WGS) entry which is preliminary data.</text>
</comment>